<evidence type="ECO:0000313" key="9">
    <source>
        <dbReference type="EMBL" id="AFQ04007.1"/>
    </source>
</evidence>
<dbReference type="InterPro" id="IPR000515">
    <property type="entry name" value="MetI-like"/>
</dbReference>
<reference evidence="9 10" key="1">
    <citation type="journal article" date="2012" name="J. Bacteriol.">
        <title>Draft Genome Sequences of Four Axenic Mycoplasma genitalium Strains Isolated from Denmark, Japan, and Australia.</title>
        <authorList>
            <person name="McGowin C.L."/>
            <person name="Ma L."/>
            <person name="Jensen J.S."/>
            <person name="Mancuso M.M."/>
            <person name="Hamasuna R."/>
            <person name="Adegboye D."/>
            <person name="Martin D.H."/>
        </authorList>
    </citation>
    <scope>NUCLEOTIDE SEQUENCE [LARGE SCALE GENOMIC DNA]</scope>
    <source>
        <strain evidence="9 10">M6320</strain>
    </source>
</reference>
<evidence type="ECO:0000259" key="8">
    <source>
        <dbReference type="PROSITE" id="PS50928"/>
    </source>
</evidence>
<dbReference type="KEGG" id="mgx:CM1_01105"/>
<keyword evidence="2 7" id="KW-0813">Transport</keyword>
<dbReference type="RefSeq" id="WP_014894421.1">
    <property type="nucleotide sequence ID" value="NC_018497.1"/>
</dbReference>
<dbReference type="PANTHER" id="PTHR30193">
    <property type="entry name" value="ABC TRANSPORTER PERMEASE PROTEIN"/>
    <property type="match status" value="1"/>
</dbReference>
<dbReference type="CDD" id="cd06261">
    <property type="entry name" value="TM_PBP2"/>
    <property type="match status" value="1"/>
</dbReference>
<evidence type="ECO:0000256" key="1">
    <source>
        <dbReference type="ARBA" id="ARBA00004651"/>
    </source>
</evidence>
<feature type="domain" description="ABC transmembrane type-1" evidence="8">
    <location>
        <begin position="88"/>
        <end position="303"/>
    </location>
</feature>
<dbReference type="Pfam" id="PF00528">
    <property type="entry name" value="BPD_transp_1"/>
    <property type="match status" value="1"/>
</dbReference>
<dbReference type="InterPro" id="IPR035906">
    <property type="entry name" value="MetI-like_sf"/>
</dbReference>
<organism evidence="9 10">
    <name type="scientific">Mycoplasmoides genitalium M6320</name>
    <dbReference type="NCBI Taxonomy" id="662945"/>
    <lineage>
        <taxon>Bacteria</taxon>
        <taxon>Bacillati</taxon>
        <taxon>Mycoplasmatota</taxon>
        <taxon>Mycoplasmoidales</taxon>
        <taxon>Mycoplasmoidaceae</taxon>
        <taxon>Mycoplasmoides</taxon>
    </lineage>
</organism>
<evidence type="ECO:0000313" key="10">
    <source>
        <dbReference type="Proteomes" id="UP000005254"/>
    </source>
</evidence>
<dbReference type="AlphaFoldDB" id="A0ABC7ZII4"/>
<feature type="transmembrane region" description="Helical" evidence="7">
    <location>
        <begin position="284"/>
        <end position="303"/>
    </location>
</feature>
<dbReference type="SUPFAM" id="SSF161098">
    <property type="entry name" value="MetI-like"/>
    <property type="match status" value="1"/>
</dbReference>
<dbReference type="EMBL" id="CP003772">
    <property type="protein sequence ID" value="AFQ04007.1"/>
    <property type="molecule type" value="Genomic_DNA"/>
</dbReference>
<evidence type="ECO:0000256" key="6">
    <source>
        <dbReference type="ARBA" id="ARBA00023136"/>
    </source>
</evidence>
<keyword evidence="3" id="KW-1003">Cell membrane</keyword>
<evidence type="ECO:0000256" key="4">
    <source>
        <dbReference type="ARBA" id="ARBA00022692"/>
    </source>
</evidence>
<evidence type="ECO:0000256" key="7">
    <source>
        <dbReference type="RuleBase" id="RU363032"/>
    </source>
</evidence>
<comment type="similarity">
    <text evidence="7">Belongs to the binding-protein-dependent transport system permease family.</text>
</comment>
<feature type="transmembrane region" description="Helical" evidence="7">
    <location>
        <begin position="234"/>
        <end position="254"/>
    </location>
</feature>
<keyword evidence="5 7" id="KW-1133">Transmembrane helix</keyword>
<gene>
    <name evidence="9" type="ORF">CM1_01105</name>
</gene>
<accession>A0ABC7ZII4</accession>
<dbReference type="PROSITE" id="PS50928">
    <property type="entry name" value="ABC_TM1"/>
    <property type="match status" value="1"/>
</dbReference>
<feature type="transmembrane region" description="Helical" evidence="7">
    <location>
        <begin position="176"/>
        <end position="203"/>
    </location>
</feature>
<evidence type="ECO:0000256" key="5">
    <source>
        <dbReference type="ARBA" id="ARBA00022989"/>
    </source>
</evidence>
<sequence length="329" mass="37167">MFKWLLKHHNQPHSLQLGLLDQPLPFWKPFLLFLPALLTTILFTIIPFFLSLQKGFSANSDLYDLSSQSFSLRTFQDLFSESNFVLGLRNSFLYSLISLPFSIIIAIVIASAIVFVYKKLLRGFWQTVFFLPYVTSGVAISIAFVYIFDSASGILNTVLNVNTKWLDSGSRDTFNALWAILIFGVWKNLAFNVLIISTAMLSVNPQLYKVASLDSANPVRQFFKITLPSIRPTLIFLTTLLILGGMQVFPLALFENKPEEAVANGGNSILLYIFQQIQSGNTNLAGAATLVLFVLGVCYGLVLRNGFYLIEWLQWKIKQLYVQKQLTLY</sequence>
<name>A0ABC7ZII4_MYCGT</name>
<comment type="subcellular location">
    <subcellularLocation>
        <location evidence="1 7">Cell membrane</location>
        <topology evidence="1 7">Multi-pass membrane protein</topology>
    </subcellularLocation>
</comment>
<feature type="transmembrane region" description="Helical" evidence="7">
    <location>
        <begin position="92"/>
        <end position="117"/>
    </location>
</feature>
<dbReference type="Gene3D" id="1.10.3720.10">
    <property type="entry name" value="MetI-like"/>
    <property type="match status" value="1"/>
</dbReference>
<feature type="transmembrane region" description="Helical" evidence="7">
    <location>
        <begin position="30"/>
        <end position="50"/>
    </location>
</feature>
<feature type="transmembrane region" description="Helical" evidence="7">
    <location>
        <begin position="129"/>
        <end position="148"/>
    </location>
</feature>
<dbReference type="PANTHER" id="PTHR30193:SF37">
    <property type="entry name" value="INNER MEMBRANE ABC TRANSPORTER PERMEASE PROTEIN YCJO"/>
    <property type="match status" value="1"/>
</dbReference>
<evidence type="ECO:0000256" key="3">
    <source>
        <dbReference type="ARBA" id="ARBA00022475"/>
    </source>
</evidence>
<keyword evidence="4 7" id="KW-0812">Transmembrane</keyword>
<protein>
    <submittedName>
        <fullName evidence="9">ABC transporter permease</fullName>
    </submittedName>
</protein>
<evidence type="ECO:0000256" key="2">
    <source>
        <dbReference type="ARBA" id="ARBA00022448"/>
    </source>
</evidence>
<dbReference type="GO" id="GO:0005886">
    <property type="term" value="C:plasma membrane"/>
    <property type="evidence" value="ECO:0007669"/>
    <property type="project" value="UniProtKB-SubCell"/>
</dbReference>
<proteinExistence type="inferred from homology"/>
<dbReference type="Proteomes" id="UP000005254">
    <property type="component" value="Chromosome"/>
</dbReference>
<dbReference type="InterPro" id="IPR051393">
    <property type="entry name" value="ABC_transporter_permease"/>
</dbReference>
<keyword evidence="6 7" id="KW-0472">Membrane</keyword>